<evidence type="ECO:0000256" key="6">
    <source>
        <dbReference type="SAM" id="MobiDB-lite"/>
    </source>
</evidence>
<dbReference type="Gene3D" id="3.30.160.60">
    <property type="entry name" value="Classic Zinc Finger"/>
    <property type="match status" value="4"/>
</dbReference>
<evidence type="ECO:0000256" key="5">
    <source>
        <dbReference type="PROSITE-ProRule" id="PRU00042"/>
    </source>
</evidence>
<evidence type="ECO:0000256" key="4">
    <source>
        <dbReference type="ARBA" id="ARBA00022833"/>
    </source>
</evidence>
<feature type="compositionally biased region" description="Low complexity" evidence="6">
    <location>
        <begin position="163"/>
        <end position="175"/>
    </location>
</feature>
<dbReference type="PANTHER" id="PTHR23235">
    <property type="entry name" value="KRUEPPEL-LIKE TRANSCRIPTION FACTOR"/>
    <property type="match status" value="1"/>
</dbReference>
<dbReference type="GeneID" id="112931691"/>
<feature type="domain" description="C2H2-type" evidence="7">
    <location>
        <begin position="392"/>
        <end position="419"/>
    </location>
</feature>
<dbReference type="GO" id="GO:0000978">
    <property type="term" value="F:RNA polymerase II cis-regulatory region sequence-specific DNA binding"/>
    <property type="evidence" value="ECO:0007669"/>
    <property type="project" value="TreeGrafter"/>
</dbReference>
<dbReference type="Pfam" id="PF00096">
    <property type="entry name" value="zf-C2H2"/>
    <property type="match status" value="4"/>
</dbReference>
<feature type="domain" description="C2H2-type" evidence="7">
    <location>
        <begin position="420"/>
        <end position="442"/>
    </location>
</feature>
<feature type="compositionally biased region" description="Polar residues" evidence="6">
    <location>
        <begin position="276"/>
        <end position="285"/>
    </location>
</feature>
<dbReference type="GO" id="GO:0000981">
    <property type="term" value="F:DNA-binding transcription factor activity, RNA polymerase II-specific"/>
    <property type="evidence" value="ECO:0007669"/>
    <property type="project" value="TreeGrafter"/>
</dbReference>
<evidence type="ECO:0000256" key="1">
    <source>
        <dbReference type="ARBA" id="ARBA00022723"/>
    </source>
</evidence>
<dbReference type="SMART" id="SM00355">
    <property type="entry name" value="ZnF_C2H2"/>
    <property type="match status" value="4"/>
</dbReference>
<proteinExistence type="predicted"/>
<feature type="compositionally biased region" description="Low complexity" evidence="6">
    <location>
        <begin position="304"/>
        <end position="319"/>
    </location>
</feature>
<dbReference type="GO" id="GO:0051239">
    <property type="term" value="P:regulation of multicellular organismal process"/>
    <property type="evidence" value="ECO:0007669"/>
    <property type="project" value="UniProtKB-ARBA"/>
</dbReference>
<dbReference type="GO" id="GO:0005634">
    <property type="term" value="C:nucleus"/>
    <property type="evidence" value="ECO:0007669"/>
    <property type="project" value="UniProtKB-SubCell"/>
</dbReference>
<gene>
    <name evidence="9" type="primary">ZNF683</name>
</gene>
<dbReference type="InterPro" id="IPR036236">
    <property type="entry name" value="Znf_C2H2_sf"/>
</dbReference>
<dbReference type="KEGG" id="vvp:112931691"/>
<dbReference type="PROSITE" id="PS50157">
    <property type="entry name" value="ZINC_FINGER_C2H2_2"/>
    <property type="match status" value="4"/>
</dbReference>
<accession>A0A3Q7T067</accession>
<dbReference type="AlphaFoldDB" id="A0A3Q7T067"/>
<feature type="compositionally biased region" description="Basic and acidic residues" evidence="6">
    <location>
        <begin position="132"/>
        <end position="157"/>
    </location>
</feature>
<keyword evidence="1" id="KW-0479">Metal-binding</keyword>
<dbReference type="GO" id="GO:0002682">
    <property type="term" value="P:regulation of immune system process"/>
    <property type="evidence" value="ECO:0007669"/>
    <property type="project" value="UniProtKB-ARBA"/>
</dbReference>
<dbReference type="GO" id="GO:0008270">
    <property type="term" value="F:zinc ion binding"/>
    <property type="evidence" value="ECO:0007669"/>
    <property type="project" value="UniProtKB-KW"/>
</dbReference>
<keyword evidence="2" id="KW-0677">Repeat</keyword>
<dbReference type="GO" id="GO:0045087">
    <property type="term" value="P:innate immune response"/>
    <property type="evidence" value="ECO:0007669"/>
    <property type="project" value="UniProtKB-KW"/>
</dbReference>
<dbReference type="InterPro" id="IPR013087">
    <property type="entry name" value="Znf_C2H2_type"/>
</dbReference>
<evidence type="ECO:0000256" key="3">
    <source>
        <dbReference type="ARBA" id="ARBA00022771"/>
    </source>
</evidence>
<feature type="domain" description="C2H2-type" evidence="7">
    <location>
        <begin position="364"/>
        <end position="391"/>
    </location>
</feature>
<sequence length="493" mass="53408">MQSQVKSLMPAGSKGIKWESAPERHCRHKAKPLGSIGSSLSSSLDSQLCQGDQVFSACRPLSDTVDARGSSCASWLCPSPLAPARSALLTCCQGLDLYLCTLQPTPLGTAGQSLRSDVLSTKHQPPGPKAGSIDDEKLKAKYPASRDKRERGQKRAGEGALCSSFSPPSGSSPTPCWNRKSPSPLAVCPCPLPTPISKELPFCLHPISPAYPLLLPPYPCTYGALPSVQCPPLLMLPSGSSYPTMAVPSLLMKVNEPGHPTAQRDIPYPYPGASPASGQIQPSQARNRDPGAARTYSPGPKSTGRVAAARRAPAGSRPGTTALPYLLKKENGKTLYECNVCSKNFGQLSNLKVHLRVHSGERPFQCALCQKSFTQLAHLQKHHLVHTGERPYECLMCHKRFSNSSNLKTHLRLHSGARPFQCSVCPRRFTQHVHLKLHHRLHVARPCGYLSLASLACFARWHQEALDLVALPSERQTGWDSEKVKVSLAPGEK</sequence>
<dbReference type="PANTHER" id="PTHR23235:SF120">
    <property type="entry name" value="KRUPPEL-LIKE FACTOR 15"/>
    <property type="match status" value="1"/>
</dbReference>
<protein>
    <submittedName>
        <fullName evidence="9">Tissue-resident T-cell transcription regulator protein ZNF683</fullName>
    </submittedName>
</protein>
<evidence type="ECO:0000313" key="8">
    <source>
        <dbReference type="Proteomes" id="UP001652641"/>
    </source>
</evidence>
<dbReference type="SUPFAM" id="SSF57667">
    <property type="entry name" value="beta-beta-alpha zinc fingers"/>
    <property type="match status" value="2"/>
</dbReference>
<reference evidence="9" key="3">
    <citation type="submission" date="2025-08" db="UniProtKB">
        <authorList>
            <consortium name="RefSeq"/>
        </authorList>
    </citation>
    <scope>IDENTIFICATION</scope>
    <source>
        <tissue evidence="9">Cell line</tissue>
    </source>
</reference>
<reference evidence="8" key="2">
    <citation type="submission" date="2025-05" db="UniProtKB">
        <authorList>
            <consortium name="RefSeq"/>
        </authorList>
    </citation>
    <scope>NUCLEOTIDE SEQUENCE [LARGE SCALE GENOMIC DNA]</scope>
</reference>
<name>A0A3Q7T067_VULVU</name>
<feature type="region of interest" description="Disordered" evidence="6">
    <location>
        <begin position="256"/>
        <end position="321"/>
    </location>
</feature>
<dbReference type="PROSITE" id="PS00028">
    <property type="entry name" value="ZINC_FINGER_C2H2_1"/>
    <property type="match status" value="4"/>
</dbReference>
<keyword evidence="4" id="KW-0862">Zinc</keyword>
<dbReference type="Proteomes" id="UP001652641">
    <property type="component" value="Chromosome 2"/>
</dbReference>
<dbReference type="GO" id="GO:0002250">
    <property type="term" value="P:adaptive immune response"/>
    <property type="evidence" value="ECO:0007669"/>
    <property type="project" value="UniProtKB-KW"/>
</dbReference>
<dbReference type="STRING" id="9627.ENSVVUP00000016205"/>
<keyword evidence="8" id="KW-1185">Reference proteome</keyword>
<evidence type="ECO:0000313" key="9">
    <source>
        <dbReference type="RefSeq" id="XP_025870174.2"/>
    </source>
</evidence>
<feature type="region of interest" description="Disordered" evidence="6">
    <location>
        <begin position="112"/>
        <end position="176"/>
    </location>
</feature>
<organism evidence="8 9">
    <name type="scientific">Vulpes vulpes</name>
    <name type="common">Red fox</name>
    <dbReference type="NCBI Taxonomy" id="9627"/>
    <lineage>
        <taxon>Eukaryota</taxon>
        <taxon>Metazoa</taxon>
        <taxon>Chordata</taxon>
        <taxon>Craniata</taxon>
        <taxon>Vertebrata</taxon>
        <taxon>Euteleostomi</taxon>
        <taxon>Mammalia</taxon>
        <taxon>Eutheria</taxon>
        <taxon>Laurasiatheria</taxon>
        <taxon>Carnivora</taxon>
        <taxon>Caniformia</taxon>
        <taxon>Canidae</taxon>
        <taxon>Vulpes</taxon>
    </lineage>
</organism>
<feature type="compositionally biased region" description="Polar residues" evidence="6">
    <location>
        <begin position="112"/>
        <end position="123"/>
    </location>
</feature>
<evidence type="ECO:0000256" key="2">
    <source>
        <dbReference type="ARBA" id="ARBA00022737"/>
    </source>
</evidence>
<feature type="domain" description="C2H2-type" evidence="7">
    <location>
        <begin position="336"/>
        <end position="363"/>
    </location>
</feature>
<evidence type="ECO:0000259" key="7">
    <source>
        <dbReference type="PROSITE" id="PS50157"/>
    </source>
</evidence>
<reference key="1">
    <citation type="submission" date="2019-01" db="UniProtKB">
        <authorList>
            <consortium name="RefSeq"/>
        </authorList>
    </citation>
    <scope>IDENTIFICATION</scope>
</reference>
<keyword evidence="3 5" id="KW-0863">Zinc-finger</keyword>
<dbReference type="RefSeq" id="XP_025870174.2">
    <property type="nucleotide sequence ID" value="XM_026014389.2"/>
</dbReference>
<dbReference type="CTD" id="257101"/>